<keyword evidence="13" id="KW-1185">Reference proteome</keyword>
<evidence type="ECO:0000313" key="13">
    <source>
        <dbReference type="Proteomes" id="UP001550739"/>
    </source>
</evidence>
<sequence>MSHKRVTKRKAIVAAGGVAALGAAAILLPQANASQDGGSNNAASVKTLKAGDASDLASQLQKLLGDAFAGSYYDSDGKQLVVNVVNVSGDKNNVVAQAEKAGAKVREVENSTAELKAAAQTLKTKATIPGTSWGVDPKTNKILVTADSTVTGNKWDKIESTVKTLGTGMATIKKSAGALKPLVSGGDAIFGGGARCSLGFNVTAGDGSPAFLTAGHCGVAEKQWSDSENGQPIATVDQATFPGDGDFALVKYDDPNTQAPSEVNTGQQTVAISQAADATVGTQVFRMGSTTGLKDGQVLALDATVNYPEGTVTGLIQTDVCAEPGDSGGSLFTQDGQAIGLTSGGSGDCTVGGETFFQPVTTALTAVGATLGDGAGAGAGGGNAGAGAGAGAVDENGDGIDDNTGEAIQGGGAGAGAGAGAVDENGDGIDDNTGEAIQGGGAAANGGQDQTGNGQDQNANGGQAADGGQAANGGQHQNANGGQAADGGQAANGGQDQNGNGGLQDGSGLNESH</sequence>
<gene>
    <name evidence="12" type="ORF">AB0E89_16500</name>
</gene>
<comment type="caution">
    <text evidence="12">The sequence shown here is derived from an EMBL/GenBank/DDBJ whole genome shotgun (WGS) entry which is preliminary data.</text>
</comment>
<dbReference type="EMBL" id="JBEZVE010000008">
    <property type="protein sequence ID" value="MEU3782145.1"/>
    <property type="molecule type" value="Genomic_DNA"/>
</dbReference>
<dbReference type="Proteomes" id="UP001550739">
    <property type="component" value="Unassembled WGS sequence"/>
</dbReference>
<evidence type="ECO:0000256" key="3">
    <source>
        <dbReference type="ARBA" id="ARBA00022729"/>
    </source>
</evidence>
<keyword evidence="5" id="KW-0720">Serine protease</keyword>
<reference evidence="12 13" key="1">
    <citation type="submission" date="2024-06" db="EMBL/GenBank/DDBJ databases">
        <title>The Natural Products Discovery Center: Release of the First 8490 Sequenced Strains for Exploring Actinobacteria Biosynthetic Diversity.</title>
        <authorList>
            <person name="Kalkreuter E."/>
            <person name="Kautsar S.A."/>
            <person name="Yang D."/>
            <person name="Bader C.D."/>
            <person name="Teijaro C.N."/>
            <person name="Fluegel L."/>
            <person name="Davis C.M."/>
            <person name="Simpson J.R."/>
            <person name="Lauterbach L."/>
            <person name="Steele A.D."/>
            <person name="Gui C."/>
            <person name="Meng S."/>
            <person name="Li G."/>
            <person name="Viehrig K."/>
            <person name="Ye F."/>
            <person name="Su P."/>
            <person name="Kiefer A.F."/>
            <person name="Nichols A."/>
            <person name="Cepeda A.J."/>
            <person name="Yan W."/>
            <person name="Fan B."/>
            <person name="Jiang Y."/>
            <person name="Adhikari A."/>
            <person name="Zheng C.-J."/>
            <person name="Schuster L."/>
            <person name="Cowan T.M."/>
            <person name="Smanski M.J."/>
            <person name="Chevrette M.G."/>
            <person name="De Carvalho L.P.S."/>
            <person name="Shen B."/>
        </authorList>
    </citation>
    <scope>NUCLEOTIDE SEQUENCE [LARGE SCALE GENOMIC DNA]</scope>
    <source>
        <strain evidence="12 13">NPDC033843</strain>
    </source>
</reference>
<feature type="domain" description="Peptidase S1A alpha-lytic prodomain" evidence="11">
    <location>
        <begin position="110"/>
        <end position="164"/>
    </location>
</feature>
<name>A0ABV2ZJ93_9ACTN</name>
<evidence type="ECO:0000256" key="9">
    <source>
        <dbReference type="SAM" id="SignalP"/>
    </source>
</evidence>
<dbReference type="SUPFAM" id="SSF50494">
    <property type="entry name" value="Trypsin-like serine proteases"/>
    <property type="match status" value="1"/>
</dbReference>
<feature type="domain" description="Peptidase S1" evidence="10">
    <location>
        <begin position="211"/>
        <end position="365"/>
    </location>
</feature>
<dbReference type="InterPro" id="IPR004236">
    <property type="entry name" value="Pept_S1_alpha_lytic"/>
</dbReference>
<keyword evidence="4" id="KW-0378">Hydrolase</keyword>
<evidence type="ECO:0000256" key="5">
    <source>
        <dbReference type="ARBA" id="ARBA00022825"/>
    </source>
</evidence>
<keyword evidence="3 9" id="KW-0732">Signal</keyword>
<feature type="compositionally biased region" description="Low complexity" evidence="8">
    <location>
        <begin position="445"/>
        <end position="498"/>
    </location>
</feature>
<evidence type="ECO:0000256" key="7">
    <source>
        <dbReference type="ARBA" id="ARBA00023157"/>
    </source>
</evidence>
<evidence type="ECO:0000256" key="4">
    <source>
        <dbReference type="ARBA" id="ARBA00022801"/>
    </source>
</evidence>
<keyword evidence="2" id="KW-0645">Protease</keyword>
<proteinExistence type="inferred from homology"/>
<dbReference type="InterPro" id="IPR006311">
    <property type="entry name" value="TAT_signal"/>
</dbReference>
<dbReference type="PRINTS" id="PR00861">
    <property type="entry name" value="ALYTICPTASE"/>
</dbReference>
<feature type="compositionally biased region" description="Gly residues" evidence="8">
    <location>
        <begin position="408"/>
        <end position="419"/>
    </location>
</feature>
<dbReference type="InterPro" id="IPR001316">
    <property type="entry name" value="Pept_S1A_streptogrisin"/>
</dbReference>
<feature type="compositionally biased region" description="Acidic residues" evidence="8">
    <location>
        <begin position="395"/>
        <end position="404"/>
    </location>
</feature>
<feature type="signal peptide" evidence="9">
    <location>
        <begin position="1"/>
        <end position="33"/>
    </location>
</feature>
<protein>
    <submittedName>
        <fullName evidence="12">S1 family peptidase</fullName>
    </submittedName>
</protein>
<evidence type="ECO:0000256" key="1">
    <source>
        <dbReference type="ARBA" id="ARBA00007664"/>
    </source>
</evidence>
<evidence type="ECO:0000259" key="10">
    <source>
        <dbReference type="Pfam" id="PF00089"/>
    </source>
</evidence>
<dbReference type="Gene3D" id="2.40.10.10">
    <property type="entry name" value="Trypsin-like serine proteases"/>
    <property type="match status" value="2"/>
</dbReference>
<dbReference type="Pfam" id="PF02983">
    <property type="entry name" value="Pro_Al_protease"/>
    <property type="match status" value="1"/>
</dbReference>
<evidence type="ECO:0000313" key="12">
    <source>
        <dbReference type="EMBL" id="MEU3782145.1"/>
    </source>
</evidence>
<evidence type="ECO:0000259" key="11">
    <source>
        <dbReference type="Pfam" id="PF02983"/>
    </source>
</evidence>
<organism evidence="12 13">
    <name type="scientific">Streptomyces sp. 900129855</name>
    <dbReference type="NCBI Taxonomy" id="3155129"/>
    <lineage>
        <taxon>Bacteria</taxon>
        <taxon>Bacillati</taxon>
        <taxon>Actinomycetota</taxon>
        <taxon>Actinomycetes</taxon>
        <taxon>Kitasatosporales</taxon>
        <taxon>Streptomycetaceae</taxon>
        <taxon>Streptomyces</taxon>
    </lineage>
</organism>
<comment type="similarity">
    <text evidence="1">Belongs to the peptidase S1 family.</text>
</comment>
<dbReference type="InterPro" id="IPR035070">
    <property type="entry name" value="Streptogrisin_prodomain"/>
</dbReference>
<evidence type="ECO:0000256" key="6">
    <source>
        <dbReference type="ARBA" id="ARBA00023145"/>
    </source>
</evidence>
<accession>A0ABV2ZJ93</accession>
<evidence type="ECO:0000256" key="2">
    <source>
        <dbReference type="ARBA" id="ARBA00022670"/>
    </source>
</evidence>
<dbReference type="InterPro" id="IPR043504">
    <property type="entry name" value="Peptidase_S1_PA_chymotrypsin"/>
</dbReference>
<dbReference type="CDD" id="cd21112">
    <property type="entry name" value="alphaLP-like"/>
    <property type="match status" value="1"/>
</dbReference>
<dbReference type="InterPro" id="IPR009003">
    <property type="entry name" value="Peptidase_S1_PA"/>
</dbReference>
<dbReference type="Pfam" id="PF00089">
    <property type="entry name" value="Trypsin"/>
    <property type="match status" value="1"/>
</dbReference>
<keyword evidence="7" id="KW-1015">Disulfide bond</keyword>
<evidence type="ECO:0000256" key="8">
    <source>
        <dbReference type="SAM" id="MobiDB-lite"/>
    </source>
</evidence>
<dbReference type="Gene3D" id="3.30.300.50">
    <property type="match status" value="1"/>
</dbReference>
<feature type="compositionally biased region" description="Acidic residues" evidence="8">
    <location>
        <begin position="424"/>
        <end position="433"/>
    </location>
</feature>
<dbReference type="InterPro" id="IPR001254">
    <property type="entry name" value="Trypsin_dom"/>
</dbReference>
<keyword evidence="6" id="KW-0865">Zymogen</keyword>
<dbReference type="RefSeq" id="WP_361702827.1">
    <property type="nucleotide sequence ID" value="NZ_JBEZVE010000008.1"/>
</dbReference>
<dbReference type="PROSITE" id="PS51318">
    <property type="entry name" value="TAT"/>
    <property type="match status" value="1"/>
</dbReference>
<feature type="region of interest" description="Disordered" evidence="8">
    <location>
        <begin position="395"/>
        <end position="513"/>
    </location>
</feature>
<feature type="chain" id="PRO_5045689591" evidence="9">
    <location>
        <begin position="34"/>
        <end position="513"/>
    </location>
</feature>